<protein>
    <submittedName>
        <fullName evidence="5">Hydroxypyruvate isomerase</fullName>
    </submittedName>
</protein>
<comment type="similarity">
    <text evidence="2">Belongs to the hyi family.</text>
</comment>
<dbReference type="GO" id="GO:0008903">
    <property type="term" value="F:hydroxypyruvate isomerase activity"/>
    <property type="evidence" value="ECO:0007669"/>
    <property type="project" value="TreeGrafter"/>
</dbReference>
<evidence type="ECO:0000256" key="1">
    <source>
        <dbReference type="ARBA" id="ARBA00023235"/>
    </source>
</evidence>
<dbReference type="Pfam" id="PF01261">
    <property type="entry name" value="AP_endonuc_2"/>
    <property type="match status" value="1"/>
</dbReference>
<dbReference type="AlphaFoldDB" id="A0A2W7RLW3"/>
<keyword evidence="5" id="KW-0670">Pyruvate</keyword>
<sequence>MQGYRATCDNIMKLSANLGFLFSDLPLAARIHAAHQAGFDAVEFHDQPQSTPQGPVLQALAQTGLGVIALNTHMGATLGRAALSQAEFAGDLDAAIAAATALGAGAIHITAGIGGQPEVYLAALTRALAQTQCPILIEPICPQAMPGYHLGSLAQAEAILAQLAHPRLKLMFDWYHIATMEGVAAALAHLERLAPYIGHMQLARIQDRGDPVPDQMPELPALLRCARDAGIRVVGLEYRPTLPAKTTVAQLRSLIAAL</sequence>
<dbReference type="InterPro" id="IPR013022">
    <property type="entry name" value="Xyl_isomerase-like_TIM-brl"/>
</dbReference>
<gene>
    <name evidence="5" type="ORF">LY56_02940</name>
</gene>
<proteinExistence type="inferred from homology"/>
<accession>A0A2W7RLW3</accession>
<dbReference type="Proteomes" id="UP000249364">
    <property type="component" value="Unassembled WGS sequence"/>
</dbReference>
<dbReference type="InterPro" id="IPR036237">
    <property type="entry name" value="Xyl_isomerase-like_sf"/>
</dbReference>
<dbReference type="PANTHER" id="PTHR43489">
    <property type="entry name" value="ISOMERASE"/>
    <property type="match status" value="1"/>
</dbReference>
<dbReference type="PIRSF" id="PIRSF006241">
    <property type="entry name" value="HyI"/>
    <property type="match status" value="1"/>
</dbReference>
<dbReference type="Gene3D" id="3.20.20.150">
    <property type="entry name" value="Divalent-metal-dependent TIM barrel enzymes"/>
    <property type="match status" value="1"/>
</dbReference>
<dbReference type="InterPro" id="IPR050417">
    <property type="entry name" value="Sugar_Epim/Isomerase"/>
</dbReference>
<evidence type="ECO:0000259" key="4">
    <source>
        <dbReference type="Pfam" id="PF01261"/>
    </source>
</evidence>
<evidence type="ECO:0000313" key="6">
    <source>
        <dbReference type="Proteomes" id="UP000249364"/>
    </source>
</evidence>
<keyword evidence="1 2" id="KW-0413">Isomerase</keyword>
<dbReference type="GO" id="GO:0046487">
    <property type="term" value="P:glyoxylate metabolic process"/>
    <property type="evidence" value="ECO:0007669"/>
    <property type="project" value="TreeGrafter"/>
</dbReference>
<dbReference type="PANTHER" id="PTHR43489:SF6">
    <property type="entry name" value="HYDROXYPYRUVATE ISOMERASE-RELATED"/>
    <property type="match status" value="1"/>
</dbReference>
<feature type="active site" description="Proton donor/acceptor" evidence="3">
    <location>
        <position position="237"/>
    </location>
</feature>
<feature type="active site" description="Proton donor/acceptor" evidence="3">
    <location>
        <position position="138"/>
    </location>
</feature>
<evidence type="ECO:0000313" key="5">
    <source>
        <dbReference type="EMBL" id="PZX38932.1"/>
    </source>
</evidence>
<name>A0A2W7RLW3_9RHOB</name>
<keyword evidence="6" id="KW-1185">Reference proteome</keyword>
<evidence type="ECO:0000256" key="2">
    <source>
        <dbReference type="PIRNR" id="PIRNR006241"/>
    </source>
</evidence>
<dbReference type="SUPFAM" id="SSF51658">
    <property type="entry name" value="Xylose isomerase-like"/>
    <property type="match status" value="1"/>
</dbReference>
<evidence type="ECO:0000256" key="3">
    <source>
        <dbReference type="PIRSR" id="PIRSR006241-50"/>
    </source>
</evidence>
<comment type="caution">
    <text evidence="5">The sequence shown here is derived from an EMBL/GenBank/DDBJ whole genome shotgun (WGS) entry which is preliminary data.</text>
</comment>
<reference evidence="5 6" key="1">
    <citation type="submission" date="2018-06" db="EMBL/GenBank/DDBJ databases">
        <title>Genomic Encyclopedia of Archaeal and Bacterial Type Strains, Phase II (KMG-II): from individual species to whole genera.</title>
        <authorList>
            <person name="Goeker M."/>
        </authorList>
    </citation>
    <scope>NUCLEOTIDE SEQUENCE [LARGE SCALE GENOMIC DNA]</scope>
    <source>
        <strain evidence="5 6">DSM 13087</strain>
    </source>
</reference>
<dbReference type="STRING" id="121821.GCA_001870675_01477"/>
<organism evidence="5 6">
    <name type="scientific">Roseinatronobacter thiooxidans</name>
    <dbReference type="NCBI Taxonomy" id="121821"/>
    <lineage>
        <taxon>Bacteria</taxon>
        <taxon>Pseudomonadati</taxon>
        <taxon>Pseudomonadota</taxon>
        <taxon>Alphaproteobacteria</taxon>
        <taxon>Rhodobacterales</taxon>
        <taxon>Paracoccaceae</taxon>
        <taxon>Roseinatronobacter</taxon>
    </lineage>
</organism>
<dbReference type="EMBL" id="QKZQ01000016">
    <property type="protein sequence ID" value="PZX38932.1"/>
    <property type="molecule type" value="Genomic_DNA"/>
</dbReference>
<feature type="domain" description="Xylose isomerase-like TIM barrel" evidence="4">
    <location>
        <begin position="32"/>
        <end position="248"/>
    </location>
</feature>
<dbReference type="InterPro" id="IPR026040">
    <property type="entry name" value="HyI-like"/>
</dbReference>